<gene>
    <name evidence="27" type="ORF">DUI87_19941</name>
</gene>
<dbReference type="EMBL" id="QRBI01000131">
    <property type="protein sequence ID" value="RMC02751.1"/>
    <property type="molecule type" value="Genomic_DNA"/>
</dbReference>
<dbReference type="EC" id="5.2.1.8" evidence="7"/>
<dbReference type="InterPro" id="IPR002130">
    <property type="entry name" value="Cyclophilin-type_PPIase_dom"/>
</dbReference>
<dbReference type="InterPro" id="IPR035538">
    <property type="entry name" value="Cyclophilin_PPIL4"/>
</dbReference>
<evidence type="ECO:0000259" key="26">
    <source>
        <dbReference type="PROSITE" id="PS50102"/>
    </source>
</evidence>
<evidence type="ECO:0000256" key="1">
    <source>
        <dbReference type="ARBA" id="ARBA00000971"/>
    </source>
</evidence>
<evidence type="ECO:0000256" key="8">
    <source>
        <dbReference type="ARBA" id="ARBA00020587"/>
    </source>
</evidence>
<feature type="compositionally biased region" description="Basic and acidic residues" evidence="24">
    <location>
        <begin position="177"/>
        <end position="187"/>
    </location>
</feature>
<feature type="compositionally biased region" description="Polar residues" evidence="24">
    <location>
        <begin position="1082"/>
        <end position="1091"/>
    </location>
</feature>
<dbReference type="FunFam" id="2.40.100.10:FF:000016">
    <property type="entry name" value="Peptidyl-prolyl cis-trans isomerase"/>
    <property type="match status" value="1"/>
</dbReference>
<evidence type="ECO:0000313" key="28">
    <source>
        <dbReference type="Proteomes" id="UP000269221"/>
    </source>
</evidence>
<dbReference type="SMART" id="SM00360">
    <property type="entry name" value="RRM"/>
    <property type="match status" value="1"/>
</dbReference>
<dbReference type="CDD" id="cd01921">
    <property type="entry name" value="cyclophilin_RRM"/>
    <property type="match status" value="1"/>
</dbReference>
<dbReference type="PROSITE" id="PS50072">
    <property type="entry name" value="CSA_PPIASE_2"/>
    <property type="match status" value="1"/>
</dbReference>
<dbReference type="GO" id="GO:0045292">
    <property type="term" value="P:mRNA cis splicing, via spliceosome"/>
    <property type="evidence" value="ECO:0007669"/>
    <property type="project" value="TreeGrafter"/>
</dbReference>
<organism evidence="27 28">
    <name type="scientific">Hirundo rustica rustica</name>
    <dbReference type="NCBI Taxonomy" id="333673"/>
    <lineage>
        <taxon>Eukaryota</taxon>
        <taxon>Metazoa</taxon>
        <taxon>Chordata</taxon>
        <taxon>Craniata</taxon>
        <taxon>Vertebrata</taxon>
        <taxon>Euteleostomi</taxon>
        <taxon>Archelosauria</taxon>
        <taxon>Archosauria</taxon>
        <taxon>Dinosauria</taxon>
        <taxon>Saurischia</taxon>
        <taxon>Theropoda</taxon>
        <taxon>Coelurosauria</taxon>
        <taxon>Aves</taxon>
        <taxon>Neognathae</taxon>
        <taxon>Neoaves</taxon>
        <taxon>Telluraves</taxon>
        <taxon>Australaves</taxon>
        <taxon>Passeriformes</taxon>
        <taxon>Sylvioidea</taxon>
        <taxon>Hirundinidae</taxon>
        <taxon>Hirundo</taxon>
    </lineage>
</organism>
<keyword evidence="12" id="KW-0747">Spliceosome</keyword>
<keyword evidence="16" id="KW-0508">mRNA splicing</keyword>
<dbReference type="SMART" id="SM01050">
    <property type="entry name" value="CactinC_cactus"/>
    <property type="match status" value="1"/>
</dbReference>
<feature type="region of interest" description="Disordered" evidence="24">
    <location>
        <begin position="167"/>
        <end position="188"/>
    </location>
</feature>
<dbReference type="SUPFAM" id="SSF50891">
    <property type="entry name" value="Cyclophilin-like"/>
    <property type="match status" value="1"/>
</dbReference>
<evidence type="ECO:0000256" key="18">
    <source>
        <dbReference type="ARBA" id="ARBA00023242"/>
    </source>
</evidence>
<evidence type="ECO:0000256" key="20">
    <source>
        <dbReference type="ARBA" id="ARBA00075332"/>
    </source>
</evidence>
<dbReference type="InterPro" id="IPR019134">
    <property type="entry name" value="Cactin_C"/>
</dbReference>
<evidence type="ECO:0000256" key="23">
    <source>
        <dbReference type="SAM" id="Coils"/>
    </source>
</evidence>
<evidence type="ECO:0000256" key="7">
    <source>
        <dbReference type="ARBA" id="ARBA00013194"/>
    </source>
</evidence>
<keyword evidence="10" id="KW-0597">Phosphoprotein</keyword>
<dbReference type="GO" id="GO:0005737">
    <property type="term" value="C:cytoplasm"/>
    <property type="evidence" value="ECO:0007669"/>
    <property type="project" value="TreeGrafter"/>
</dbReference>
<dbReference type="OrthoDB" id="265955at2759"/>
<evidence type="ECO:0000256" key="22">
    <source>
        <dbReference type="PROSITE-ProRule" id="PRU00176"/>
    </source>
</evidence>
<dbReference type="Gene3D" id="3.30.70.330">
    <property type="match status" value="1"/>
</dbReference>
<evidence type="ECO:0000259" key="25">
    <source>
        <dbReference type="PROSITE" id="PS50072"/>
    </source>
</evidence>
<sequence>MAVLLETTVGDLVIDLYTEERPRTCLNFLKLCKVKYYNYCLIYNVQRDFIIQTGDPMGSGHGGESIFCQLYGDQARFFEAEKVPRIKHKKKGTVSMVNNGSDLHGSQFLITTGENLDYLDGVHTVFGEVTEGMDVLKTINETIVDKDFRPYQDIRINHTVILDDPFDDPPGLCVPDRSSEPTKEQLDSGRIGADEEIDDMKGRSADEIEEVQAEKEAKTRAILLEMVGDLPDADVKPPENVLFVCKLNPVTTAEDLEIIFSRFGAIKSCEVIRDWKTGESLCYAFIEFEKEEDCEKAYFKMDNVLIDDRRIHVDFSQSVAKIKWKGKGGRYSKEDFKDYEKECDKHGQAAMVAVVSALSSLGVPEANVGSQEEEEEEEEEEGEEEEEEEEEEAECSPAAAAAAERRREEMLRRFQELRMKRNEACKLNREEVVEEDKRLKLPPNWEAKKARLEWELQVQEKKKECVARGQDYKLVKLLEISVEDAEQWERKKRKKKNPDLGFSDYAAAQLRQYQRLTRQIKPDLEQYEKLKEQYGEALYPTSDSLLHGTHVPSKEGVDRMVADLEKQIEKREKYSRRRPYNDDANIDYINERNAKFNQKAERFYGTYTAEIKQNLERGTAMLVDGIREQNGPPIIQEEAIRELLRHLDDHKSVCPSGIHPRVMRELADELAKLLSIICPQFWLTGEGPDDWKLVSVTSIYKMGGKKDLGNYRPVSLTSVPGQEELGQQLSLEERLRLREEKKKQVALLKALETPEEKRARRLAKKEAKERKKREKMGWGEDYMSYTNTDNPFGDSNLLGTFIWRKALEKKGISHLDEKDLKERNRRIQEENRLELQKVKQLRLEREREKLMREQELEMLQREKEAEHFKTWEEQEENFHLQQAKLRSKIRIRDGRAKPIDLLATYISAEDDDLAVEMHEPYTFLNGLTISDIEDLVEDIKVYMELEQGRNVDFWRDMTIITEDEIAKLRKLEASGKGGPGERRDGVNTSVSSDVQSVFKGKTYNQLQALYQGIESKIRAGGPSLDIGYWESLLEQLKGYMARARLRERHQDVLHQKLCKLKQEQGVESQSLFPIIKHEPATPSDSPPSSRTCKLDPKESLEAQPGPSSEAEQDAESKGEVEGEAVLMEEDLIQQSLDDYDAGKYSPRLLSPSELPSHAHVVEAEEDAQRLLLLRQQLQVTGDTSNSTDDIFFCKAKEGMGTDEAQFSVEMPVTGKAYLWADKYRPRKPRFFNRVHTGFEWNKYNQTHYDFDNPPPKTVQGYKFNIFYPDLIDKRSTPKYFLEACQENKDFAILRFSAGPPYEDIAFKIVNREWEYSHRHGFRCQFANGILQLWFHFKRYRYRR</sequence>
<reference evidence="27 28" key="1">
    <citation type="submission" date="2018-07" db="EMBL/GenBank/DDBJ databases">
        <title>A high quality draft genome assembly of the barn swallow (H. rustica rustica).</title>
        <authorList>
            <person name="Formenti G."/>
            <person name="Chiara M."/>
            <person name="Poveda L."/>
            <person name="Francoijs K.-J."/>
            <person name="Bonisoli-Alquati A."/>
            <person name="Canova L."/>
            <person name="Gianfranceschi L."/>
            <person name="Horner D.S."/>
            <person name="Saino N."/>
        </authorList>
    </citation>
    <scope>NUCLEOTIDE SEQUENCE [LARGE SCALE GENOMIC DNA]</scope>
    <source>
        <strain evidence="27">Chelidonia</strain>
        <tissue evidence="27">Blood</tissue>
    </source>
</reference>
<dbReference type="FunFam" id="3.30.70.330:FF:000267">
    <property type="entry name" value="Peptidyl-prolyl cis-trans isomerase"/>
    <property type="match status" value="1"/>
</dbReference>
<comment type="similarity">
    <text evidence="4">Belongs to the CACTIN family.</text>
</comment>
<dbReference type="Pfam" id="PF09732">
    <property type="entry name" value="CactinC_cactus"/>
    <property type="match status" value="1"/>
</dbReference>
<dbReference type="InterPro" id="IPR035979">
    <property type="entry name" value="RBD_domain_sf"/>
</dbReference>
<dbReference type="CDD" id="cd12235">
    <property type="entry name" value="RRM_PPIL4"/>
    <property type="match status" value="1"/>
</dbReference>
<dbReference type="PANTHER" id="PTHR21737:SF6">
    <property type="entry name" value="SPLICING FACTOR CACTIN"/>
    <property type="match status" value="1"/>
</dbReference>
<evidence type="ECO:0000256" key="16">
    <source>
        <dbReference type="ARBA" id="ARBA00023187"/>
    </source>
</evidence>
<evidence type="ECO:0000313" key="27">
    <source>
        <dbReference type="EMBL" id="RMC02751.1"/>
    </source>
</evidence>
<comment type="catalytic activity">
    <reaction evidence="1">
        <text>[protein]-peptidylproline (omega=180) = [protein]-peptidylproline (omega=0)</text>
        <dbReference type="Rhea" id="RHEA:16237"/>
        <dbReference type="Rhea" id="RHEA-COMP:10747"/>
        <dbReference type="Rhea" id="RHEA-COMP:10748"/>
        <dbReference type="ChEBI" id="CHEBI:83833"/>
        <dbReference type="ChEBI" id="CHEBI:83834"/>
        <dbReference type="EC" id="5.2.1.8"/>
    </reaction>
</comment>
<dbReference type="GO" id="GO:0045824">
    <property type="term" value="P:negative regulation of innate immune response"/>
    <property type="evidence" value="ECO:0007669"/>
    <property type="project" value="TreeGrafter"/>
</dbReference>
<feature type="region of interest" description="Disordered" evidence="24">
    <location>
        <begin position="363"/>
        <end position="402"/>
    </location>
</feature>
<evidence type="ECO:0000256" key="24">
    <source>
        <dbReference type="SAM" id="MobiDB-lite"/>
    </source>
</evidence>
<feature type="region of interest" description="Disordered" evidence="24">
    <location>
        <begin position="1076"/>
        <end position="1120"/>
    </location>
</feature>
<evidence type="ECO:0000256" key="17">
    <source>
        <dbReference type="ARBA" id="ARBA00023235"/>
    </source>
</evidence>
<comment type="subcellular location">
    <subcellularLocation>
        <location evidence="3">Nucleus</location>
    </subcellularLocation>
</comment>
<dbReference type="Pfam" id="PF10312">
    <property type="entry name" value="Cactin_mid"/>
    <property type="match status" value="1"/>
</dbReference>
<keyword evidence="17" id="KW-0413">Isomerase</keyword>
<dbReference type="Pfam" id="PF00076">
    <property type="entry name" value="RRM_1"/>
    <property type="match status" value="1"/>
</dbReference>
<evidence type="ECO:0000256" key="12">
    <source>
        <dbReference type="ARBA" id="ARBA00022728"/>
    </source>
</evidence>
<evidence type="ECO:0000256" key="14">
    <source>
        <dbReference type="ARBA" id="ARBA00022884"/>
    </source>
</evidence>
<keyword evidence="28" id="KW-1185">Reference proteome</keyword>
<dbReference type="PANTHER" id="PTHR21737">
    <property type="entry name" value="POLYGLUTAMINE BINDING PROTEIN 1/MARVEL MEMBRANE-ASSOCIATING DOMAIN CONTAINING 3"/>
    <property type="match status" value="1"/>
</dbReference>
<comment type="similarity">
    <text evidence="6">Belongs to the cyclophilin-type PPIase family. PPIL4 subfamily.</text>
</comment>
<keyword evidence="14 22" id="KW-0694">RNA-binding</keyword>
<dbReference type="InterPro" id="IPR029000">
    <property type="entry name" value="Cyclophilin-like_dom_sf"/>
</dbReference>
<feature type="domain" description="RRM" evidence="26">
    <location>
        <begin position="240"/>
        <end position="318"/>
    </location>
</feature>
<keyword evidence="9" id="KW-1017">Isopeptide bond</keyword>
<keyword evidence="23" id="KW-0175">Coiled coil</keyword>
<evidence type="ECO:0000256" key="21">
    <source>
        <dbReference type="ARBA" id="ARBA00076197"/>
    </source>
</evidence>
<feature type="compositionally biased region" description="Acidic residues" evidence="24">
    <location>
        <begin position="371"/>
        <end position="394"/>
    </location>
</feature>
<dbReference type="InterPro" id="IPR000504">
    <property type="entry name" value="RRM_dom"/>
</dbReference>
<feature type="domain" description="PPIase cyclophilin-type" evidence="25">
    <location>
        <begin position="6"/>
        <end position="161"/>
    </location>
</feature>
<dbReference type="SUPFAM" id="SSF54928">
    <property type="entry name" value="RNA-binding domain, RBD"/>
    <property type="match status" value="1"/>
</dbReference>
<keyword evidence="18" id="KW-0539">Nucleus</keyword>
<dbReference type="GO" id="GO:0005681">
    <property type="term" value="C:spliceosomal complex"/>
    <property type="evidence" value="ECO:0007669"/>
    <property type="project" value="UniProtKB-KW"/>
</dbReference>
<evidence type="ECO:0000256" key="5">
    <source>
        <dbReference type="ARBA" id="ARBA00010028"/>
    </source>
</evidence>
<comment type="caution">
    <text evidence="27">The sequence shown here is derived from an EMBL/GenBank/DDBJ whole genome shotgun (WGS) entry which is preliminary data.</text>
</comment>
<evidence type="ECO:0000256" key="2">
    <source>
        <dbReference type="ARBA" id="ARBA00002388"/>
    </source>
</evidence>
<name>A0A3M0JR41_HIRRU</name>
<keyword evidence="15" id="KW-0697">Rotamase</keyword>
<evidence type="ECO:0000256" key="15">
    <source>
        <dbReference type="ARBA" id="ARBA00023110"/>
    </source>
</evidence>
<evidence type="ECO:0000256" key="4">
    <source>
        <dbReference type="ARBA" id="ARBA00006895"/>
    </source>
</evidence>
<keyword evidence="11" id="KW-0507">mRNA processing</keyword>
<dbReference type="PRINTS" id="PR00153">
    <property type="entry name" value="CSAPPISMRASE"/>
</dbReference>
<accession>A0A3M0JR41</accession>
<evidence type="ECO:0000256" key="3">
    <source>
        <dbReference type="ARBA" id="ARBA00004123"/>
    </source>
</evidence>
<dbReference type="STRING" id="333673.A0A3M0JR41"/>
<dbReference type="InterPro" id="IPR012677">
    <property type="entry name" value="Nucleotide-bd_a/b_plait_sf"/>
</dbReference>
<protein>
    <recommendedName>
        <fullName evidence="8">Peptidyl-prolyl cis-trans isomerase-like 4</fullName>
        <ecNumber evidence="7">5.2.1.8</ecNumber>
    </recommendedName>
    <alternativeName>
        <fullName evidence="20">Cyclophilin-like protein PPIL4</fullName>
    </alternativeName>
    <alternativeName>
        <fullName evidence="21">Rotamase PPIL4</fullName>
    </alternativeName>
    <alternativeName>
        <fullName evidence="19">Splicing factor Cactin</fullName>
    </alternativeName>
</protein>
<dbReference type="Pfam" id="PF08231">
    <property type="entry name" value="SYF2"/>
    <property type="match status" value="1"/>
</dbReference>
<proteinExistence type="inferred from homology"/>
<feature type="coiled-coil region" evidence="23">
    <location>
        <begin position="817"/>
        <end position="853"/>
    </location>
</feature>
<evidence type="ECO:0000256" key="6">
    <source>
        <dbReference type="ARBA" id="ARBA00010739"/>
    </source>
</evidence>
<keyword evidence="13" id="KW-0832">Ubl conjugation</keyword>
<comment type="similarity">
    <text evidence="5">Belongs to the SYF2 family.</text>
</comment>
<dbReference type="GO" id="GO:0003755">
    <property type="term" value="F:peptidyl-prolyl cis-trans isomerase activity"/>
    <property type="evidence" value="ECO:0007669"/>
    <property type="project" value="UniProtKB-KW"/>
</dbReference>
<dbReference type="Pfam" id="PF00160">
    <property type="entry name" value="Pro_isomerase"/>
    <property type="match status" value="1"/>
</dbReference>
<comment type="function">
    <text evidence="2">PPIases accelerate the folding of proteins. It catalyzes the cis-trans isomerization of proline imidic peptide bonds in oligopeptides.</text>
</comment>
<evidence type="ECO:0000256" key="19">
    <source>
        <dbReference type="ARBA" id="ARBA00034534"/>
    </source>
</evidence>
<evidence type="ECO:0000256" key="11">
    <source>
        <dbReference type="ARBA" id="ARBA00022664"/>
    </source>
</evidence>
<evidence type="ECO:0000256" key="13">
    <source>
        <dbReference type="ARBA" id="ARBA00022843"/>
    </source>
</evidence>
<evidence type="ECO:0000256" key="10">
    <source>
        <dbReference type="ARBA" id="ARBA00022553"/>
    </source>
</evidence>
<evidence type="ECO:0000256" key="9">
    <source>
        <dbReference type="ARBA" id="ARBA00022499"/>
    </source>
</evidence>
<dbReference type="GO" id="GO:0003723">
    <property type="term" value="F:RNA binding"/>
    <property type="evidence" value="ECO:0007669"/>
    <property type="project" value="UniProtKB-UniRule"/>
</dbReference>
<dbReference type="Proteomes" id="UP000269221">
    <property type="component" value="Unassembled WGS sequence"/>
</dbReference>
<dbReference type="InterPro" id="IPR018816">
    <property type="entry name" value="Cactin_central"/>
</dbReference>
<dbReference type="PROSITE" id="PS50102">
    <property type="entry name" value="RRM"/>
    <property type="match status" value="1"/>
</dbReference>
<dbReference type="Gene3D" id="2.40.100.10">
    <property type="entry name" value="Cyclophilin-like"/>
    <property type="match status" value="1"/>
</dbReference>
<dbReference type="InterPro" id="IPR013260">
    <property type="entry name" value="mRNA_splic_SYF2"/>
</dbReference>